<reference evidence="4" key="2">
    <citation type="submission" date="2020-11" db="EMBL/GenBank/DDBJ databases">
        <authorList>
            <person name="Cecchin M."/>
            <person name="Marcolungo L."/>
            <person name="Rossato M."/>
            <person name="Girolomoni L."/>
            <person name="Cosentino E."/>
            <person name="Cuine S."/>
            <person name="Li-Beisson Y."/>
            <person name="Delledonne M."/>
            <person name="Ballottari M."/>
        </authorList>
    </citation>
    <scope>NUCLEOTIDE SEQUENCE</scope>
    <source>
        <strain evidence="4">211/11P</strain>
        <tissue evidence="4">Whole cell</tissue>
    </source>
</reference>
<feature type="region of interest" description="Disordered" evidence="1">
    <location>
        <begin position="233"/>
        <end position="284"/>
    </location>
</feature>
<dbReference type="PROSITE" id="PS50188">
    <property type="entry name" value="B302_SPRY"/>
    <property type="match status" value="1"/>
</dbReference>
<dbReference type="SMART" id="SM00757">
    <property type="entry name" value="CRA"/>
    <property type="match status" value="1"/>
</dbReference>
<dbReference type="CDD" id="cd12885">
    <property type="entry name" value="SPRY_RanBP_like"/>
    <property type="match status" value="1"/>
</dbReference>
<dbReference type="Gene3D" id="2.60.120.920">
    <property type="match status" value="1"/>
</dbReference>
<dbReference type="InterPro" id="IPR006595">
    <property type="entry name" value="CTLH_C"/>
</dbReference>
<dbReference type="InterPro" id="IPR003877">
    <property type="entry name" value="SPRY_dom"/>
</dbReference>
<dbReference type="Pfam" id="PF10607">
    <property type="entry name" value="CTLH"/>
    <property type="match status" value="1"/>
</dbReference>
<dbReference type="InterPro" id="IPR013320">
    <property type="entry name" value="ConA-like_dom_sf"/>
</dbReference>
<dbReference type="PROSITE" id="PS50896">
    <property type="entry name" value="LISH"/>
    <property type="match status" value="1"/>
</dbReference>
<dbReference type="InterPro" id="IPR013144">
    <property type="entry name" value="CRA_dom"/>
</dbReference>
<gene>
    <name evidence="4" type="ORF">D9Q98_006986</name>
</gene>
<evidence type="ECO:0000313" key="4">
    <source>
        <dbReference type="EMBL" id="KAI3427045.1"/>
    </source>
</evidence>
<feature type="compositionally biased region" description="Low complexity" evidence="1">
    <location>
        <begin position="275"/>
        <end position="284"/>
    </location>
</feature>
<feature type="domain" description="B30.2/SPRY" evidence="2">
    <location>
        <begin position="1"/>
        <end position="179"/>
    </location>
</feature>
<dbReference type="Proteomes" id="UP001055712">
    <property type="component" value="Unassembled WGS sequence"/>
</dbReference>
<feature type="compositionally biased region" description="Pro residues" evidence="1">
    <location>
        <begin position="254"/>
        <end position="265"/>
    </location>
</feature>
<dbReference type="PANTHER" id="PTHR12864">
    <property type="entry name" value="RAN BINDING PROTEIN 9-RELATED"/>
    <property type="match status" value="1"/>
</dbReference>
<proteinExistence type="predicted"/>
<dbReference type="SMART" id="SM00449">
    <property type="entry name" value="SPRY"/>
    <property type="match status" value="1"/>
</dbReference>
<dbReference type="InterPro" id="IPR001870">
    <property type="entry name" value="B30.2/SPRY"/>
</dbReference>
<dbReference type="PROSITE" id="PS50897">
    <property type="entry name" value="CTLH"/>
    <property type="match status" value="1"/>
</dbReference>
<dbReference type="InterPro" id="IPR043136">
    <property type="entry name" value="B30.2/SPRY_sf"/>
</dbReference>
<dbReference type="InterPro" id="IPR024964">
    <property type="entry name" value="CTLH/CRA"/>
</dbReference>
<dbReference type="InterPro" id="IPR006594">
    <property type="entry name" value="LisH"/>
</dbReference>
<reference evidence="4" key="1">
    <citation type="journal article" date="2019" name="Plant J.">
        <title>Chlorella vulgaris genome assembly and annotation reveals the molecular basis for metabolic acclimation to high light conditions.</title>
        <authorList>
            <person name="Cecchin M."/>
            <person name="Marcolungo L."/>
            <person name="Rossato M."/>
            <person name="Girolomoni L."/>
            <person name="Cosentino E."/>
            <person name="Cuine S."/>
            <person name="Li-Beisson Y."/>
            <person name="Delledonne M."/>
            <person name="Ballottari M."/>
        </authorList>
    </citation>
    <scope>NUCLEOTIDE SEQUENCE</scope>
    <source>
        <strain evidence="4">211/11P</strain>
    </source>
</reference>
<protein>
    <submittedName>
        <fullName evidence="4">Uncharacterized protein</fullName>
    </submittedName>
</protein>
<evidence type="ECO:0000259" key="3">
    <source>
        <dbReference type="PROSITE" id="PS50897"/>
    </source>
</evidence>
<dbReference type="OrthoDB" id="25503at2759"/>
<dbReference type="InterPro" id="IPR050618">
    <property type="entry name" value="Ubq-SigPath_Reg"/>
</dbReference>
<dbReference type="EMBL" id="SIDB01000010">
    <property type="protein sequence ID" value="KAI3427045.1"/>
    <property type="molecule type" value="Genomic_DNA"/>
</dbReference>
<organism evidence="4 5">
    <name type="scientific">Chlorella vulgaris</name>
    <name type="common">Green alga</name>
    <dbReference type="NCBI Taxonomy" id="3077"/>
    <lineage>
        <taxon>Eukaryota</taxon>
        <taxon>Viridiplantae</taxon>
        <taxon>Chlorophyta</taxon>
        <taxon>core chlorophytes</taxon>
        <taxon>Trebouxiophyceae</taxon>
        <taxon>Chlorellales</taxon>
        <taxon>Chlorellaceae</taxon>
        <taxon>Chlorella clade</taxon>
        <taxon>Chlorella</taxon>
    </lineage>
</organism>
<dbReference type="Pfam" id="PF00622">
    <property type="entry name" value="SPRY"/>
    <property type="match status" value="1"/>
</dbReference>
<dbReference type="AlphaFoldDB" id="A0A9D4TJ77"/>
<keyword evidence="5" id="KW-1185">Reference proteome</keyword>
<sequence length="501" mass="51938">MGTPEPFPSELNTSTCSLAFLEVGKDKLSLRYTGPAQHDNDVGSIQSNHPVPRRTLVCYFEVTVKEARGGSVSLGFSDSSFKQGRHPGYEPHSYGYRGDTGRKHHSSLNARGEDYGPAFGPGDVVGAGIHLTKHEIFFTKNGEHLGAAFRNVTGHPLFPTIGLHSEGAHVAVNFGRQPFQYDVSGLVAAERMQMDKALQGTRVSTGEVHQLVRSYLQHYGYADSLAAFNAAAGMPESGSTGTAAPASCGGSGGTPPPAAQHPPHPQQQAGGGSDGSPAAAAGEATAAASLTLRSQLRQLLMAGDTAAAHRLLSQQAPGLLAAAAAEGGGGSSGGGASPSPSGSFELRFHLYCQQYVELIRAGDIAAALAYAGGPLSELRGASLEHDARLADVVALIAYQQPEQSPLAGLLSPAQREATADVVNAAVLRSHAPPGSPEPQAALEVLLQQLTAVQNELHELAGGDGPEFDLRKHLPPEAAEQHPGRNDASHTAAAQEAVPMAE</sequence>
<evidence type="ECO:0000256" key="1">
    <source>
        <dbReference type="SAM" id="MobiDB-lite"/>
    </source>
</evidence>
<evidence type="ECO:0000313" key="5">
    <source>
        <dbReference type="Proteomes" id="UP001055712"/>
    </source>
</evidence>
<dbReference type="SUPFAM" id="SSF49899">
    <property type="entry name" value="Concanavalin A-like lectins/glucanases"/>
    <property type="match status" value="1"/>
</dbReference>
<accession>A0A9D4TJ77</accession>
<name>A0A9D4TJ77_CHLVU</name>
<comment type="caution">
    <text evidence="4">The sequence shown here is derived from an EMBL/GenBank/DDBJ whole genome shotgun (WGS) entry which is preliminary data.</text>
</comment>
<feature type="domain" description="CTLH" evidence="3">
    <location>
        <begin position="289"/>
        <end position="366"/>
    </location>
</feature>
<dbReference type="SMART" id="SM00668">
    <property type="entry name" value="CTLH"/>
    <property type="match status" value="1"/>
</dbReference>
<feature type="compositionally biased region" description="Basic and acidic residues" evidence="1">
    <location>
        <begin position="467"/>
        <end position="487"/>
    </location>
</feature>
<evidence type="ECO:0000259" key="2">
    <source>
        <dbReference type="PROSITE" id="PS50188"/>
    </source>
</evidence>
<feature type="region of interest" description="Disordered" evidence="1">
    <location>
        <begin position="459"/>
        <end position="501"/>
    </location>
</feature>
<dbReference type="InterPro" id="IPR044736">
    <property type="entry name" value="Gid1/RanBPM/SPLA_SPRY"/>
</dbReference>